<sequence>MSNNDVIEREIKVTIVEHRDTHLLVAISNDLSGLFVAGRTIEQIERELPTAIREVLEANGHEVYSVTADENQGQSRDFLSRTILANAVLNARQQRGSGA</sequence>
<name>A0A327M135_9PROT</name>
<accession>A0A327M135</accession>
<protein>
    <submittedName>
        <fullName evidence="1">Uncharacterized protein</fullName>
    </submittedName>
</protein>
<dbReference type="SUPFAM" id="SSF143100">
    <property type="entry name" value="TTHA1013/TTHA0281-like"/>
    <property type="match status" value="1"/>
</dbReference>
<dbReference type="RefSeq" id="WP_111472315.1">
    <property type="nucleotide sequence ID" value="NZ_QLIX01000030.1"/>
</dbReference>
<dbReference type="InterPro" id="IPR035069">
    <property type="entry name" value="TTHA1013/TTHA0281-like"/>
</dbReference>
<dbReference type="Proteomes" id="UP000249065">
    <property type="component" value="Unassembled WGS sequence"/>
</dbReference>
<proteinExistence type="predicted"/>
<comment type="caution">
    <text evidence="1">The sequence shown here is derived from an EMBL/GenBank/DDBJ whole genome shotgun (WGS) entry which is preliminary data.</text>
</comment>
<dbReference type="Gene3D" id="3.30.2390.10">
    <property type="entry name" value="TTHA1013-like"/>
    <property type="match status" value="1"/>
</dbReference>
<evidence type="ECO:0000313" key="2">
    <source>
        <dbReference type="Proteomes" id="UP000249065"/>
    </source>
</evidence>
<evidence type="ECO:0000313" key="1">
    <source>
        <dbReference type="EMBL" id="RAI55903.1"/>
    </source>
</evidence>
<keyword evidence="2" id="KW-1185">Reference proteome</keyword>
<organism evidence="1 2">
    <name type="scientific">Roseicella frigidaeris</name>
    <dbReference type="NCBI Taxonomy" id="2230885"/>
    <lineage>
        <taxon>Bacteria</taxon>
        <taxon>Pseudomonadati</taxon>
        <taxon>Pseudomonadota</taxon>
        <taxon>Alphaproteobacteria</taxon>
        <taxon>Acetobacterales</taxon>
        <taxon>Roseomonadaceae</taxon>
        <taxon>Roseicella</taxon>
    </lineage>
</organism>
<dbReference type="EMBL" id="QLIX01000030">
    <property type="protein sequence ID" value="RAI55903.1"/>
    <property type="molecule type" value="Genomic_DNA"/>
</dbReference>
<dbReference type="AlphaFoldDB" id="A0A327M135"/>
<gene>
    <name evidence="1" type="ORF">DOO78_23425</name>
</gene>
<reference evidence="2" key="1">
    <citation type="submission" date="2018-06" db="EMBL/GenBank/DDBJ databases">
        <authorList>
            <person name="Khan S.A."/>
        </authorList>
    </citation>
    <scope>NUCLEOTIDE SEQUENCE [LARGE SCALE GENOMIC DNA]</scope>
    <source>
        <strain evidence="2">DB-1506</strain>
    </source>
</reference>
<dbReference type="OrthoDB" id="361917at2"/>